<organism evidence="8">
    <name type="scientific">Streptomyces sp. R44</name>
    <dbReference type="NCBI Taxonomy" id="3238633"/>
    <lineage>
        <taxon>Bacteria</taxon>
        <taxon>Bacillati</taxon>
        <taxon>Actinomycetota</taxon>
        <taxon>Actinomycetes</taxon>
        <taxon>Kitasatosporales</taxon>
        <taxon>Streptomycetaceae</taxon>
        <taxon>Streptomyces</taxon>
    </lineage>
</organism>
<evidence type="ECO:0000313" key="8">
    <source>
        <dbReference type="EMBL" id="XDQ69988.1"/>
    </source>
</evidence>
<dbReference type="GO" id="GO:0006355">
    <property type="term" value="P:regulation of DNA-templated transcription"/>
    <property type="evidence" value="ECO:0007669"/>
    <property type="project" value="InterPro"/>
</dbReference>
<dbReference type="SUPFAM" id="SSF48452">
    <property type="entry name" value="TPR-like"/>
    <property type="match status" value="1"/>
</dbReference>
<evidence type="ECO:0000256" key="4">
    <source>
        <dbReference type="ARBA" id="ARBA00023125"/>
    </source>
</evidence>
<dbReference type="RefSeq" id="WP_369142735.1">
    <property type="nucleotide sequence ID" value="NZ_CP163444.1"/>
</dbReference>
<dbReference type="SMART" id="SM00862">
    <property type="entry name" value="Trans_reg_C"/>
    <property type="match status" value="1"/>
</dbReference>
<dbReference type="InterPro" id="IPR051677">
    <property type="entry name" value="AfsR-DnrI-RedD_regulator"/>
</dbReference>
<dbReference type="InterPro" id="IPR001867">
    <property type="entry name" value="OmpR/PhoB-type_DNA-bd"/>
</dbReference>
<evidence type="ECO:0000259" key="7">
    <source>
        <dbReference type="SMART" id="SM01043"/>
    </source>
</evidence>
<proteinExistence type="inferred from homology"/>
<dbReference type="PANTHER" id="PTHR35807">
    <property type="entry name" value="TRANSCRIPTIONAL REGULATOR REDD-RELATED"/>
    <property type="match status" value="1"/>
</dbReference>
<dbReference type="Gene3D" id="1.10.10.10">
    <property type="entry name" value="Winged helix-like DNA-binding domain superfamily/Winged helix DNA-binding domain"/>
    <property type="match status" value="1"/>
</dbReference>
<evidence type="ECO:0000256" key="1">
    <source>
        <dbReference type="ARBA" id="ARBA00005820"/>
    </source>
</evidence>
<evidence type="ECO:0000256" key="2">
    <source>
        <dbReference type="ARBA" id="ARBA00023012"/>
    </source>
</evidence>
<dbReference type="Gene3D" id="1.25.40.10">
    <property type="entry name" value="Tetratricopeptide repeat domain"/>
    <property type="match status" value="1"/>
</dbReference>
<feature type="domain" description="Bacterial transcriptional activator" evidence="7">
    <location>
        <begin position="99"/>
        <end position="244"/>
    </location>
</feature>
<dbReference type="Pfam" id="PF00486">
    <property type="entry name" value="Trans_reg_C"/>
    <property type="match status" value="1"/>
</dbReference>
<comment type="similarity">
    <text evidence="1">Belongs to the AfsR/DnrI/RedD regulatory family.</text>
</comment>
<dbReference type="InterPro" id="IPR036388">
    <property type="entry name" value="WH-like_DNA-bd_sf"/>
</dbReference>
<gene>
    <name evidence="8" type="ORF">AB5J54_05385</name>
</gene>
<dbReference type="AlphaFoldDB" id="A0AB39SRQ2"/>
<evidence type="ECO:0000259" key="6">
    <source>
        <dbReference type="SMART" id="SM00862"/>
    </source>
</evidence>
<name>A0AB39SRQ2_9ACTN</name>
<evidence type="ECO:0000256" key="3">
    <source>
        <dbReference type="ARBA" id="ARBA00023015"/>
    </source>
</evidence>
<dbReference type="InterPro" id="IPR005158">
    <property type="entry name" value="BTAD"/>
</dbReference>
<dbReference type="Pfam" id="PF03704">
    <property type="entry name" value="BTAD"/>
    <property type="match status" value="1"/>
</dbReference>
<dbReference type="SMART" id="SM01043">
    <property type="entry name" value="BTAD"/>
    <property type="match status" value="1"/>
</dbReference>
<dbReference type="SUPFAM" id="SSF46894">
    <property type="entry name" value="C-terminal effector domain of the bipartite response regulators"/>
    <property type="match status" value="1"/>
</dbReference>
<dbReference type="GO" id="GO:0000160">
    <property type="term" value="P:phosphorelay signal transduction system"/>
    <property type="evidence" value="ECO:0007669"/>
    <property type="project" value="UniProtKB-KW"/>
</dbReference>
<dbReference type="GO" id="GO:0003677">
    <property type="term" value="F:DNA binding"/>
    <property type="evidence" value="ECO:0007669"/>
    <property type="project" value="UniProtKB-KW"/>
</dbReference>
<feature type="domain" description="OmpR/PhoB-type" evidence="6">
    <location>
        <begin position="14"/>
        <end position="92"/>
    </location>
</feature>
<keyword evidence="2" id="KW-0902">Two-component regulatory system</keyword>
<sequence length="261" mass="28662">MLFRLLGPVRIAGGAETQSAARRALLTALLLRRGQFVGMGELTELLWDDPPSSAVANIRSHLTGLRRGLDSALPGLSKRLTTSRGAETGYALSVEADELDLSCFLKLARKGKELLAAGDHRAAVSHLDEALTLWRGPFGQRLPATRWFHAHTVGLSNTRFEACQDFFTACLLTHRTEMLSYRIETVLAEAPYRQRLWQLLAATYCAQGDVAGALGVIERCRTVFADELGLDVPPGIEAIRAAALTWDTERAHRLVAEMARQ</sequence>
<dbReference type="EMBL" id="CP163444">
    <property type="protein sequence ID" value="XDQ69988.1"/>
    <property type="molecule type" value="Genomic_DNA"/>
</dbReference>
<dbReference type="PANTHER" id="PTHR35807:SF1">
    <property type="entry name" value="TRANSCRIPTIONAL REGULATOR REDD"/>
    <property type="match status" value="1"/>
</dbReference>
<evidence type="ECO:0000256" key="5">
    <source>
        <dbReference type="ARBA" id="ARBA00023163"/>
    </source>
</evidence>
<keyword evidence="5" id="KW-0804">Transcription</keyword>
<protein>
    <submittedName>
        <fullName evidence="8">BTAD domain-containing putative transcriptional regulator</fullName>
    </submittedName>
</protein>
<keyword evidence="3" id="KW-0805">Transcription regulation</keyword>
<dbReference type="InterPro" id="IPR011990">
    <property type="entry name" value="TPR-like_helical_dom_sf"/>
</dbReference>
<keyword evidence="4" id="KW-0238">DNA-binding</keyword>
<accession>A0AB39SRQ2</accession>
<dbReference type="InterPro" id="IPR016032">
    <property type="entry name" value="Sig_transdc_resp-reg_C-effctor"/>
</dbReference>
<reference evidence="8" key="1">
    <citation type="submission" date="2024-07" db="EMBL/GenBank/DDBJ databases">
        <authorList>
            <person name="Yu S.T."/>
        </authorList>
    </citation>
    <scope>NUCLEOTIDE SEQUENCE</scope>
    <source>
        <strain evidence="8">R44</strain>
    </source>
</reference>